<dbReference type="InterPro" id="IPR000412">
    <property type="entry name" value="ABC_2_transport"/>
</dbReference>
<evidence type="ECO:0000256" key="5">
    <source>
        <dbReference type="RuleBase" id="RU361157"/>
    </source>
</evidence>
<protein>
    <recommendedName>
        <fullName evidence="5">Transport permease protein</fullName>
    </recommendedName>
</protein>
<dbReference type="InterPro" id="IPR013525">
    <property type="entry name" value="ABC2_TM"/>
</dbReference>
<evidence type="ECO:0000256" key="4">
    <source>
        <dbReference type="ARBA" id="ARBA00023136"/>
    </source>
</evidence>
<organism evidence="7">
    <name type="scientific">uncultured Eubacteriales bacterium</name>
    <dbReference type="NCBI Taxonomy" id="172733"/>
    <lineage>
        <taxon>Bacteria</taxon>
        <taxon>Bacillati</taxon>
        <taxon>Bacillota</taxon>
        <taxon>Clostridia</taxon>
        <taxon>Eubacteriales</taxon>
        <taxon>environmental samples</taxon>
    </lineage>
</organism>
<evidence type="ECO:0000313" key="7">
    <source>
        <dbReference type="EMBL" id="SBV98799.1"/>
    </source>
</evidence>
<keyword evidence="2 5" id="KW-0812">Transmembrane</keyword>
<dbReference type="EMBL" id="FLUN01000001">
    <property type="protein sequence ID" value="SBV98799.1"/>
    <property type="molecule type" value="Genomic_DNA"/>
</dbReference>
<dbReference type="GO" id="GO:0140359">
    <property type="term" value="F:ABC-type transporter activity"/>
    <property type="evidence" value="ECO:0007669"/>
    <property type="project" value="InterPro"/>
</dbReference>
<feature type="transmembrane region" description="Helical" evidence="5">
    <location>
        <begin position="263"/>
        <end position="286"/>
    </location>
</feature>
<evidence type="ECO:0000256" key="1">
    <source>
        <dbReference type="ARBA" id="ARBA00004141"/>
    </source>
</evidence>
<evidence type="ECO:0000259" key="6">
    <source>
        <dbReference type="PROSITE" id="PS51012"/>
    </source>
</evidence>
<name>A0A212JH63_9FIRM</name>
<comment type="subcellular location">
    <subcellularLocation>
        <location evidence="5">Cell membrane</location>
        <topology evidence="5">Multi-pass membrane protein</topology>
    </subcellularLocation>
    <subcellularLocation>
        <location evidence="1">Membrane</location>
        <topology evidence="1">Multi-pass membrane protein</topology>
    </subcellularLocation>
</comment>
<dbReference type="AlphaFoldDB" id="A0A212JH63"/>
<dbReference type="PANTHER" id="PTHR43229:SF2">
    <property type="entry name" value="NODULATION PROTEIN J"/>
    <property type="match status" value="1"/>
</dbReference>
<dbReference type="PIRSF" id="PIRSF006648">
    <property type="entry name" value="DrrB"/>
    <property type="match status" value="1"/>
</dbReference>
<evidence type="ECO:0000256" key="2">
    <source>
        <dbReference type="ARBA" id="ARBA00022692"/>
    </source>
</evidence>
<feature type="transmembrane region" description="Helical" evidence="5">
    <location>
        <begin position="153"/>
        <end position="174"/>
    </location>
</feature>
<reference evidence="7" key="1">
    <citation type="submission" date="2016-04" db="EMBL/GenBank/DDBJ databases">
        <authorList>
            <person name="Evans L.H."/>
            <person name="Alamgir A."/>
            <person name="Owens N."/>
            <person name="Weber N.D."/>
            <person name="Virtaneva K."/>
            <person name="Barbian K."/>
            <person name="Babar A."/>
            <person name="Rosenke K."/>
        </authorList>
    </citation>
    <scope>NUCLEOTIDE SEQUENCE</scope>
    <source>
        <strain evidence="7">86</strain>
    </source>
</reference>
<keyword evidence="3 5" id="KW-1133">Transmembrane helix</keyword>
<comment type="similarity">
    <text evidence="5">Belongs to the ABC-2 integral membrane protein family.</text>
</comment>
<keyword evidence="5" id="KW-1003">Cell membrane</keyword>
<proteinExistence type="inferred from homology"/>
<dbReference type="Pfam" id="PF01061">
    <property type="entry name" value="ABC2_membrane"/>
    <property type="match status" value="1"/>
</dbReference>
<dbReference type="GO" id="GO:0043190">
    <property type="term" value="C:ATP-binding cassette (ABC) transporter complex"/>
    <property type="evidence" value="ECO:0007669"/>
    <property type="project" value="InterPro"/>
</dbReference>
<dbReference type="InterPro" id="IPR047817">
    <property type="entry name" value="ABC2_TM_bact-type"/>
</dbReference>
<evidence type="ECO:0000256" key="3">
    <source>
        <dbReference type="ARBA" id="ARBA00022989"/>
    </source>
</evidence>
<feature type="transmembrane region" description="Helical" evidence="5">
    <location>
        <begin position="21"/>
        <end position="42"/>
    </location>
</feature>
<sequence length="294" mass="31733">MGLTLRLAKRNIALYFRDPMSVFFSVLGALIVLLLYVLFLGNMQVRELSISMPQASLSDIEFFVNSWVMGGILSISTLTTSLGAMGIMVDDHHLGVLKDFRVAPVKRWQLVMGYLLSAALSSLIINIVLFAAAEGLIVLRGGTLLGVMDALKVLGLLLLCCVSFTAISAFFVSLVKTPGAYGSLSSIIGTLLGFLSGAYIPIGSYTDTVQTFVKLLPFSHAGALLRSLFLGEPVRRILQGAPTDITNEVLTELGVNMAVNGYVLSPTVMLATIAGFGLIFFVLSVWRMSRNREL</sequence>
<feature type="transmembrane region" description="Helical" evidence="5">
    <location>
        <begin position="62"/>
        <end position="89"/>
    </location>
</feature>
<accession>A0A212JH63</accession>
<feature type="transmembrane region" description="Helical" evidence="5">
    <location>
        <begin position="110"/>
        <end position="133"/>
    </location>
</feature>
<feature type="transmembrane region" description="Helical" evidence="5">
    <location>
        <begin position="181"/>
        <end position="202"/>
    </location>
</feature>
<keyword evidence="5" id="KW-0813">Transport</keyword>
<dbReference type="PROSITE" id="PS51012">
    <property type="entry name" value="ABC_TM2"/>
    <property type="match status" value="1"/>
</dbReference>
<keyword evidence="4 5" id="KW-0472">Membrane</keyword>
<feature type="domain" description="ABC transmembrane type-2" evidence="6">
    <location>
        <begin position="20"/>
        <end position="291"/>
    </location>
</feature>
<dbReference type="InterPro" id="IPR051784">
    <property type="entry name" value="Nod_factor_ABC_transporter"/>
</dbReference>
<dbReference type="PANTHER" id="PTHR43229">
    <property type="entry name" value="NODULATION PROTEIN J"/>
    <property type="match status" value="1"/>
</dbReference>
<gene>
    <name evidence="7" type="ORF">KL86CLO1_11088</name>
</gene>